<gene>
    <name evidence="1" type="ORF">MC7420_2560</name>
</gene>
<dbReference type="EMBL" id="DS989860">
    <property type="protein sequence ID" value="EDX72942.1"/>
    <property type="molecule type" value="Genomic_DNA"/>
</dbReference>
<name>B4VYD2_9CYAN</name>
<dbReference type="HOGENOM" id="CLU_3151600_0_0_3"/>
<evidence type="ECO:0000313" key="2">
    <source>
        <dbReference type="Proteomes" id="UP000003835"/>
    </source>
</evidence>
<evidence type="ECO:0000313" key="1">
    <source>
        <dbReference type="EMBL" id="EDX72942.1"/>
    </source>
</evidence>
<reference evidence="1 2" key="1">
    <citation type="submission" date="2008-07" db="EMBL/GenBank/DDBJ databases">
        <authorList>
            <person name="Tandeau de Marsac N."/>
            <person name="Ferriera S."/>
            <person name="Johnson J."/>
            <person name="Kravitz S."/>
            <person name="Beeson K."/>
            <person name="Sutton G."/>
            <person name="Rogers Y.-H."/>
            <person name="Friedman R."/>
            <person name="Frazier M."/>
            <person name="Venter J.C."/>
        </authorList>
    </citation>
    <scope>NUCLEOTIDE SEQUENCE [LARGE SCALE GENOMIC DNA]</scope>
    <source>
        <strain evidence="1 2">PCC 7420</strain>
    </source>
</reference>
<organism evidence="1 2">
    <name type="scientific">Coleofasciculus chthonoplastes PCC 7420</name>
    <dbReference type="NCBI Taxonomy" id="118168"/>
    <lineage>
        <taxon>Bacteria</taxon>
        <taxon>Bacillati</taxon>
        <taxon>Cyanobacteriota</taxon>
        <taxon>Cyanophyceae</taxon>
        <taxon>Coleofasciculales</taxon>
        <taxon>Coleofasciculaceae</taxon>
        <taxon>Coleofasciculus</taxon>
    </lineage>
</organism>
<proteinExistence type="predicted"/>
<protein>
    <submittedName>
        <fullName evidence="1">Uncharacterized protein</fullName>
    </submittedName>
</protein>
<accession>B4VYD2</accession>
<dbReference type="AlphaFoldDB" id="B4VYD2"/>
<sequence length="48" mass="5729">MEFGRSKLKFDLPCISTTENPDPFYELPRLNELGQELLKSNKLYYLYI</sequence>
<keyword evidence="2" id="KW-1185">Reference proteome</keyword>
<dbReference type="STRING" id="118168.MC7420_2560"/>
<dbReference type="Proteomes" id="UP000003835">
    <property type="component" value="Unassembled WGS sequence"/>
</dbReference>